<sequence>MPFSEDTPQRLIAAVLPNLLVKGGDYKPEDIAGGKEVIAAGGEVKVLNFEEGCSTTEIIEAIKGGRG</sequence>
<accession>A0A655ZHB3</accession>
<dbReference type="InterPro" id="IPR014729">
    <property type="entry name" value="Rossmann-like_a/b/a_fold"/>
</dbReference>
<evidence type="ECO:0000313" key="1">
    <source>
        <dbReference type="EMBL" id="CSC69011.1"/>
    </source>
</evidence>
<dbReference type="EMBL" id="CWQJ01000027">
    <property type="protein sequence ID" value="CSC69011.1"/>
    <property type="molecule type" value="Genomic_DNA"/>
</dbReference>
<dbReference type="Gene3D" id="3.40.50.620">
    <property type="entry name" value="HUPs"/>
    <property type="match status" value="1"/>
</dbReference>
<gene>
    <name evidence="1" type="primary">hldE</name>
    <name evidence="1" type="ORF">ERS013201_03283</name>
</gene>
<dbReference type="GO" id="GO:0016301">
    <property type="term" value="F:kinase activity"/>
    <property type="evidence" value="ECO:0007669"/>
    <property type="project" value="UniProtKB-KW"/>
</dbReference>
<evidence type="ECO:0000313" key="2">
    <source>
        <dbReference type="Proteomes" id="UP000046067"/>
    </source>
</evidence>
<keyword evidence="1" id="KW-0418">Kinase</keyword>
<keyword evidence="1" id="KW-0808">Transferase</keyword>
<protein>
    <submittedName>
        <fullName evidence="1">ADP-heptose synthase/D-glycero-beta-D-manno-heptose 7-phosphate kinase</fullName>
    </submittedName>
</protein>
<dbReference type="AlphaFoldDB" id="A0A655ZHB3"/>
<dbReference type="Proteomes" id="UP000046067">
    <property type="component" value="Unassembled WGS sequence"/>
</dbReference>
<name>A0A655ZHB3_VIBCL</name>
<reference evidence="1 2" key="1">
    <citation type="submission" date="2015-07" db="EMBL/GenBank/DDBJ databases">
        <authorList>
            <consortium name="Pathogen Informatics"/>
        </authorList>
    </citation>
    <scope>NUCLEOTIDE SEQUENCE [LARGE SCALE GENOMIC DNA]</scope>
    <source>
        <strain evidence="1 2">A325</strain>
    </source>
</reference>
<proteinExistence type="predicted"/>
<organism evidence="1 2">
    <name type="scientific">Vibrio cholerae</name>
    <dbReference type="NCBI Taxonomy" id="666"/>
    <lineage>
        <taxon>Bacteria</taxon>
        <taxon>Pseudomonadati</taxon>
        <taxon>Pseudomonadota</taxon>
        <taxon>Gammaproteobacteria</taxon>
        <taxon>Vibrionales</taxon>
        <taxon>Vibrionaceae</taxon>
        <taxon>Vibrio</taxon>
    </lineage>
</organism>